<feature type="transmembrane region" description="Helical" evidence="14">
    <location>
        <begin position="63"/>
        <end position="83"/>
    </location>
</feature>
<keyword evidence="16" id="KW-1185">Reference proteome</keyword>
<evidence type="ECO:0000256" key="7">
    <source>
        <dbReference type="ARBA" id="ARBA00022989"/>
    </source>
</evidence>
<feature type="transmembrane region" description="Helical" evidence="14">
    <location>
        <begin position="159"/>
        <end position="180"/>
    </location>
</feature>
<evidence type="ECO:0000256" key="5">
    <source>
        <dbReference type="ARBA" id="ARBA00022692"/>
    </source>
</evidence>
<dbReference type="EMBL" id="CP110820">
    <property type="protein sequence ID" value="WPX96272.1"/>
    <property type="molecule type" value="Genomic_DNA"/>
</dbReference>
<dbReference type="InterPro" id="IPR050277">
    <property type="entry name" value="Sodium:Solute_Symporter"/>
</dbReference>
<keyword evidence="6 14" id="KW-0769">Symport</keyword>
<keyword evidence="9 14" id="KW-0406">Ion transport</keyword>
<feature type="transmembrane region" description="Helical" evidence="14">
    <location>
        <begin position="37"/>
        <end position="57"/>
    </location>
</feature>
<dbReference type="Gene3D" id="1.20.1730.10">
    <property type="entry name" value="Sodium/glucose cotransporter"/>
    <property type="match status" value="1"/>
</dbReference>
<feature type="transmembrane region" description="Helical" evidence="14">
    <location>
        <begin position="187"/>
        <end position="205"/>
    </location>
</feature>
<sequence>MKLLVIALYFFIIVVIGVIASKSVKNTKDFVLGGRKFNAVTTALGAGAADMSAWLMMGLPGAVYLYGASEMWLPIGLSVGAYLNWQFVARRLRVYTQKYGNSLTIPSYLANRFSDASGAIKVTAVVTMFMFFMLYIASALIALAVLINTFTNFEYTYCLWFGAAFIFVYTSIGGFVAVTWSDVMQGSLMLFALIVVPIAIVTSQGSISTAYNNFQALDINTSNPFLNMSVIGIISLLSWGIGYFGQPHILVRFMAIKQSRVMNVSQKICMGWMILSLIGAFCVGLFGKVLFNADEGINPESIFLLAADRLFPEWLAGVVLAAVLSAIMSTISSQLHAISCSLAELDFKYKASHKIWHTRSFMFLVVTISTLFAHKPNNTILGLVSVAWAGLGSAFGPVILLSLYFNKVTKQGAMYGMITGGVTVIIWHSLKEFGGIFELYEIIPGFILSSIVIFIQCSIFSKTSVSRKTNENVK</sequence>
<evidence type="ECO:0000256" key="8">
    <source>
        <dbReference type="ARBA" id="ARBA00023053"/>
    </source>
</evidence>
<dbReference type="PANTHER" id="PTHR48086:SF3">
    <property type="entry name" value="SODIUM_PROLINE SYMPORTER"/>
    <property type="match status" value="1"/>
</dbReference>
<dbReference type="Proteomes" id="UP001327219">
    <property type="component" value="Chromosome"/>
</dbReference>
<accession>A0ABZ0ULA6</accession>
<feature type="transmembrane region" description="Helical" evidence="14">
    <location>
        <begin position="380"/>
        <end position="405"/>
    </location>
</feature>
<feature type="transmembrane region" description="Helical" evidence="14">
    <location>
        <begin position="122"/>
        <end position="147"/>
    </location>
</feature>
<proteinExistence type="inferred from homology"/>
<dbReference type="PANTHER" id="PTHR48086">
    <property type="entry name" value="SODIUM/PROLINE SYMPORTER-RELATED"/>
    <property type="match status" value="1"/>
</dbReference>
<dbReference type="CDD" id="cd11475">
    <property type="entry name" value="SLC5sbd_PutP"/>
    <property type="match status" value="1"/>
</dbReference>
<keyword evidence="5 14" id="KW-0812">Transmembrane</keyword>
<evidence type="ECO:0000256" key="11">
    <source>
        <dbReference type="ARBA" id="ARBA00023201"/>
    </source>
</evidence>
<evidence type="ECO:0000256" key="4">
    <source>
        <dbReference type="ARBA" id="ARBA00022475"/>
    </source>
</evidence>
<evidence type="ECO:0000256" key="13">
    <source>
        <dbReference type="RuleBase" id="RU362091"/>
    </source>
</evidence>
<dbReference type="InterPro" id="IPR011851">
    <property type="entry name" value="Na/Pro_symporter"/>
</dbReference>
<feature type="transmembrane region" description="Helical" evidence="14">
    <location>
        <begin position="412"/>
        <end position="430"/>
    </location>
</feature>
<keyword evidence="10 14" id="KW-0472">Membrane</keyword>
<keyword evidence="3 14" id="KW-0813">Transport</keyword>
<keyword evidence="14" id="KW-0997">Cell inner membrane</keyword>
<dbReference type="InterPro" id="IPR038377">
    <property type="entry name" value="Na/Glc_symporter_sf"/>
</dbReference>
<dbReference type="PROSITE" id="PS50283">
    <property type="entry name" value="NA_SOLUT_SYMP_3"/>
    <property type="match status" value="1"/>
</dbReference>
<keyword evidence="7 14" id="KW-1133">Transmembrane helix</keyword>
<keyword evidence="11 14" id="KW-0739">Sodium transport</keyword>
<dbReference type="InterPro" id="IPR018212">
    <property type="entry name" value="Na/solute_symporter_CS"/>
</dbReference>
<dbReference type="NCBIfam" id="TIGR00813">
    <property type="entry name" value="sss"/>
    <property type="match status" value="1"/>
</dbReference>
<evidence type="ECO:0000256" key="2">
    <source>
        <dbReference type="ARBA" id="ARBA00006434"/>
    </source>
</evidence>
<comment type="similarity">
    <text evidence="2 13">Belongs to the sodium:solute symporter (SSF) (TC 2.A.21) family.</text>
</comment>
<feature type="transmembrane region" description="Helical" evidence="14">
    <location>
        <begin position="356"/>
        <end position="374"/>
    </location>
</feature>
<keyword evidence="4" id="KW-1003">Cell membrane</keyword>
<evidence type="ECO:0000256" key="12">
    <source>
        <dbReference type="ARBA" id="ARBA00033708"/>
    </source>
</evidence>
<organism evidence="15 16">
    <name type="scientific">Candidatus Bandiella euplotis</name>
    <dbReference type="NCBI Taxonomy" id="1664265"/>
    <lineage>
        <taxon>Bacteria</taxon>
        <taxon>Pseudomonadati</taxon>
        <taxon>Pseudomonadota</taxon>
        <taxon>Alphaproteobacteria</taxon>
        <taxon>Rickettsiales</taxon>
        <taxon>Candidatus Midichloriaceae</taxon>
        <taxon>Candidatus Bandiella</taxon>
    </lineage>
</organism>
<dbReference type="PROSITE" id="PS00457">
    <property type="entry name" value="NA_SOLUT_SYMP_2"/>
    <property type="match status" value="1"/>
</dbReference>
<protein>
    <recommendedName>
        <fullName evidence="14">Sodium/proline symporter</fullName>
    </recommendedName>
    <alternativeName>
        <fullName evidence="14">Proline permease</fullName>
    </alternativeName>
</protein>
<keyword evidence="8 14" id="KW-0915">Sodium</keyword>
<evidence type="ECO:0000256" key="9">
    <source>
        <dbReference type="ARBA" id="ARBA00023065"/>
    </source>
</evidence>
<keyword evidence="14" id="KW-0029">Amino-acid transport</keyword>
<comment type="function">
    <text evidence="14">Catalyzes the sodium-dependent uptake of extracellular L-proline.</text>
</comment>
<evidence type="ECO:0000313" key="15">
    <source>
        <dbReference type="EMBL" id="WPX96272.1"/>
    </source>
</evidence>
<dbReference type="Pfam" id="PF00474">
    <property type="entry name" value="SSF"/>
    <property type="match status" value="1"/>
</dbReference>
<feature type="transmembrane region" description="Helical" evidence="14">
    <location>
        <begin position="272"/>
        <end position="291"/>
    </location>
</feature>
<reference evidence="15 16" key="1">
    <citation type="submission" date="2022-11" db="EMBL/GenBank/DDBJ databases">
        <title>Host association and intracellularity evolved multiple times independently in the Rickettsiales.</title>
        <authorList>
            <person name="Castelli M."/>
            <person name="Nardi T."/>
            <person name="Gammuto L."/>
            <person name="Bellinzona G."/>
            <person name="Sabaneyeva E."/>
            <person name="Potekhin A."/>
            <person name="Serra V."/>
            <person name="Petroni G."/>
            <person name="Sassera D."/>
        </authorList>
    </citation>
    <scope>NUCLEOTIDE SEQUENCE [LARGE SCALE GENOMIC DNA]</scope>
    <source>
        <strain evidence="15 16">NDG2</strain>
    </source>
</reference>
<evidence type="ECO:0000256" key="10">
    <source>
        <dbReference type="ARBA" id="ARBA00023136"/>
    </source>
</evidence>
<dbReference type="InterPro" id="IPR001734">
    <property type="entry name" value="Na/solute_symporter"/>
</dbReference>
<feature type="transmembrane region" description="Helical" evidence="14">
    <location>
        <begin position="311"/>
        <end position="335"/>
    </location>
</feature>
<name>A0ABZ0ULA6_9RICK</name>
<evidence type="ECO:0000256" key="3">
    <source>
        <dbReference type="ARBA" id="ARBA00022448"/>
    </source>
</evidence>
<feature type="transmembrane region" description="Helical" evidence="14">
    <location>
        <begin position="6"/>
        <end position="25"/>
    </location>
</feature>
<feature type="transmembrane region" description="Helical" evidence="14">
    <location>
        <begin position="442"/>
        <end position="460"/>
    </location>
</feature>
<evidence type="ECO:0000313" key="16">
    <source>
        <dbReference type="Proteomes" id="UP001327219"/>
    </source>
</evidence>
<comment type="catalytic activity">
    <reaction evidence="12">
        <text>L-proline(in) + Na(+)(in) = L-proline(out) + Na(+)(out)</text>
        <dbReference type="Rhea" id="RHEA:28967"/>
        <dbReference type="ChEBI" id="CHEBI:29101"/>
        <dbReference type="ChEBI" id="CHEBI:60039"/>
    </reaction>
</comment>
<evidence type="ECO:0000256" key="1">
    <source>
        <dbReference type="ARBA" id="ARBA00004651"/>
    </source>
</evidence>
<feature type="transmembrane region" description="Helical" evidence="14">
    <location>
        <begin position="225"/>
        <end position="251"/>
    </location>
</feature>
<evidence type="ECO:0000256" key="6">
    <source>
        <dbReference type="ARBA" id="ARBA00022847"/>
    </source>
</evidence>
<evidence type="ECO:0000256" key="14">
    <source>
        <dbReference type="RuleBase" id="RU366012"/>
    </source>
</evidence>
<comment type="subcellular location">
    <subcellularLocation>
        <location evidence="14">Cell inner membrane</location>
        <topology evidence="14">Multi-pass membrane protein</topology>
    </subcellularLocation>
    <subcellularLocation>
        <location evidence="1">Cell membrane</location>
        <topology evidence="1">Multi-pass membrane protein</topology>
    </subcellularLocation>
</comment>
<gene>
    <name evidence="15" type="ORF">Bandiella_00381</name>
</gene>